<dbReference type="PANTHER" id="PTHR13353:SF14">
    <property type="entry name" value="PROTEIN PGR"/>
    <property type="match status" value="1"/>
</dbReference>
<reference evidence="7 8" key="1">
    <citation type="submission" date="2024-01" db="EMBL/GenBank/DDBJ databases">
        <title>The genomes of 5 underutilized Papilionoideae crops provide insights into root nodulation and disease resistanc.</title>
        <authorList>
            <person name="Yuan L."/>
        </authorList>
    </citation>
    <scope>NUCLEOTIDE SEQUENCE [LARGE SCALE GENOMIC DNA]</scope>
    <source>
        <strain evidence="7">ZHUSHIDOU_FW_LH</strain>
        <tissue evidence="7">Leaf</tissue>
    </source>
</reference>
<dbReference type="EMBL" id="JAYWIO010000003">
    <property type="protein sequence ID" value="KAK7274069.1"/>
    <property type="molecule type" value="Genomic_DNA"/>
</dbReference>
<comment type="similarity">
    <text evidence="2">Belongs to the TMEM19 family.</text>
</comment>
<dbReference type="InterPro" id="IPR002794">
    <property type="entry name" value="DUF92_TMEM19"/>
</dbReference>
<sequence>MDPILLSFLVLQRLLVAVFVSLLIAFRAHKRKSLSTYGVVAGFFVMALHIFVGFRFGAMLLTFFLTSSMLTKLREDKKQNINTEFKHGGQRNWLQVLANSAIASVLVVTIWVLTKGHDSCLNSKESALITVLIGGVIGHSLIQQNSLEYTHEVFGPDSMLSPVRKRTNGGVTKAGFLAAAAAGSLVGFSFVILELLTTTCGFDIALKQLLFIPIATLAGLCGSVIDSLLGATLQFTGFCSIRQKIVGKPGAQDQRLKRFQVSTFLTTMQ</sequence>
<comment type="caution">
    <text evidence="7">The sequence shown here is derived from an EMBL/GenBank/DDBJ whole genome shotgun (WGS) entry which is preliminary data.</text>
</comment>
<evidence type="ECO:0000256" key="1">
    <source>
        <dbReference type="ARBA" id="ARBA00004141"/>
    </source>
</evidence>
<dbReference type="Proteomes" id="UP001372338">
    <property type="component" value="Unassembled WGS sequence"/>
</dbReference>
<evidence type="ECO:0000256" key="5">
    <source>
        <dbReference type="ARBA" id="ARBA00023136"/>
    </source>
</evidence>
<feature type="transmembrane region" description="Helical" evidence="6">
    <location>
        <begin position="174"/>
        <end position="197"/>
    </location>
</feature>
<protein>
    <recommendedName>
        <fullName evidence="9">Transmembrane protein 19</fullName>
    </recommendedName>
</protein>
<keyword evidence="8" id="KW-1185">Reference proteome</keyword>
<gene>
    <name evidence="7" type="ORF">RIF29_15140</name>
</gene>
<dbReference type="PANTHER" id="PTHR13353">
    <property type="entry name" value="TRANSMEMBRANE PROTEIN 19"/>
    <property type="match status" value="1"/>
</dbReference>
<evidence type="ECO:0000256" key="6">
    <source>
        <dbReference type="SAM" id="Phobius"/>
    </source>
</evidence>
<feature type="transmembrane region" description="Helical" evidence="6">
    <location>
        <begin position="6"/>
        <end position="26"/>
    </location>
</feature>
<evidence type="ECO:0000256" key="2">
    <source>
        <dbReference type="ARBA" id="ARBA00009012"/>
    </source>
</evidence>
<evidence type="ECO:0000256" key="4">
    <source>
        <dbReference type="ARBA" id="ARBA00022989"/>
    </source>
</evidence>
<proteinExistence type="inferred from homology"/>
<keyword evidence="4 6" id="KW-1133">Transmembrane helix</keyword>
<dbReference type="AlphaFoldDB" id="A0AAN9FEM7"/>
<comment type="subcellular location">
    <subcellularLocation>
        <location evidence="1">Membrane</location>
        <topology evidence="1">Multi-pass membrane protein</topology>
    </subcellularLocation>
</comment>
<evidence type="ECO:0000313" key="7">
    <source>
        <dbReference type="EMBL" id="KAK7274069.1"/>
    </source>
</evidence>
<evidence type="ECO:0000256" key="3">
    <source>
        <dbReference type="ARBA" id="ARBA00022692"/>
    </source>
</evidence>
<feature type="transmembrane region" description="Helical" evidence="6">
    <location>
        <begin position="93"/>
        <end position="114"/>
    </location>
</feature>
<organism evidence="7 8">
    <name type="scientific">Crotalaria pallida</name>
    <name type="common">Smooth rattlebox</name>
    <name type="synonym">Crotalaria striata</name>
    <dbReference type="NCBI Taxonomy" id="3830"/>
    <lineage>
        <taxon>Eukaryota</taxon>
        <taxon>Viridiplantae</taxon>
        <taxon>Streptophyta</taxon>
        <taxon>Embryophyta</taxon>
        <taxon>Tracheophyta</taxon>
        <taxon>Spermatophyta</taxon>
        <taxon>Magnoliopsida</taxon>
        <taxon>eudicotyledons</taxon>
        <taxon>Gunneridae</taxon>
        <taxon>Pentapetalae</taxon>
        <taxon>rosids</taxon>
        <taxon>fabids</taxon>
        <taxon>Fabales</taxon>
        <taxon>Fabaceae</taxon>
        <taxon>Papilionoideae</taxon>
        <taxon>50 kb inversion clade</taxon>
        <taxon>genistoids sensu lato</taxon>
        <taxon>core genistoids</taxon>
        <taxon>Crotalarieae</taxon>
        <taxon>Crotalaria</taxon>
    </lineage>
</organism>
<keyword evidence="5 6" id="KW-0472">Membrane</keyword>
<feature type="transmembrane region" description="Helical" evidence="6">
    <location>
        <begin position="38"/>
        <end position="65"/>
    </location>
</feature>
<dbReference type="Pfam" id="PF01940">
    <property type="entry name" value="DUF92"/>
    <property type="match status" value="2"/>
</dbReference>
<accession>A0AAN9FEM7</accession>
<keyword evidence="3 6" id="KW-0812">Transmembrane</keyword>
<dbReference type="GO" id="GO:0016020">
    <property type="term" value="C:membrane"/>
    <property type="evidence" value="ECO:0007669"/>
    <property type="project" value="UniProtKB-SubCell"/>
</dbReference>
<name>A0AAN9FEM7_CROPI</name>
<feature type="transmembrane region" description="Helical" evidence="6">
    <location>
        <begin position="209"/>
        <end position="233"/>
    </location>
</feature>
<evidence type="ECO:0008006" key="9">
    <source>
        <dbReference type="Google" id="ProtNLM"/>
    </source>
</evidence>
<evidence type="ECO:0000313" key="8">
    <source>
        <dbReference type="Proteomes" id="UP001372338"/>
    </source>
</evidence>